<dbReference type="InterPro" id="IPR048392">
    <property type="entry name" value="MTR4-like_stalk"/>
</dbReference>
<dbReference type="GO" id="GO:0005524">
    <property type="term" value="F:ATP binding"/>
    <property type="evidence" value="ECO:0007669"/>
    <property type="project" value="UniProtKB-KW"/>
</dbReference>
<dbReference type="GO" id="GO:0003723">
    <property type="term" value="F:RNA binding"/>
    <property type="evidence" value="ECO:0007669"/>
    <property type="project" value="UniProtKB-KW"/>
</dbReference>
<evidence type="ECO:0000256" key="4">
    <source>
        <dbReference type="ARBA" id="ARBA00022801"/>
    </source>
</evidence>
<evidence type="ECO:0000256" key="9">
    <source>
        <dbReference type="SAM" id="MobiDB-lite"/>
    </source>
</evidence>
<protein>
    <submittedName>
        <fullName evidence="12">Helicase SKI2W</fullName>
    </submittedName>
</protein>
<comment type="catalytic activity">
    <reaction evidence="8">
        <text>ATP + H2O = ADP + phosphate + H(+)</text>
        <dbReference type="Rhea" id="RHEA:13065"/>
        <dbReference type="ChEBI" id="CHEBI:15377"/>
        <dbReference type="ChEBI" id="CHEBI:15378"/>
        <dbReference type="ChEBI" id="CHEBI:30616"/>
        <dbReference type="ChEBI" id="CHEBI:43474"/>
        <dbReference type="ChEBI" id="CHEBI:456216"/>
        <dbReference type="EC" id="3.6.4.13"/>
    </reaction>
</comment>
<dbReference type="GO" id="GO:0055087">
    <property type="term" value="C:Ski complex"/>
    <property type="evidence" value="ECO:0007669"/>
    <property type="project" value="TreeGrafter"/>
</dbReference>
<comment type="subcellular location">
    <subcellularLocation>
        <location evidence="1">Cytoplasm</location>
    </subcellularLocation>
</comment>
<dbReference type="FunFam" id="1.10.3380.30:FF:000001">
    <property type="entry name" value="Ski2 ATP-dependent RNA helicase"/>
    <property type="match status" value="1"/>
</dbReference>
<feature type="domain" description="Helicase C-terminal" evidence="11">
    <location>
        <begin position="569"/>
        <end position="734"/>
    </location>
</feature>
<keyword evidence="7" id="KW-0694">RNA-binding</keyword>
<dbReference type="InterPro" id="IPR027417">
    <property type="entry name" value="P-loop_NTPase"/>
</dbReference>
<sequence length="1202" mass="132505">MSRRREHFRGRAQLSGPWAADMELERMALPPRGPLDLPLSLLELGCGGRFELLEGHNPGLDPLSTLPWGLPPHAPDLAAELERRFLASPDWLPLHHFERAHRFWAREPEPRALFGLEPTPAHSELRAQRDPATGRVLGFAEAVLDTPGLSAKNSLSLRRAPGPPAEALRGSSTNFPFWPGGLDEPGLDQISARGDQEEDVDFERDLLTVPPGWQRGVDFQPTAASSAPGLLALPGLLEALDTWDLGGLVDEAGGAEEQPKGAKDAPSPTPSPRLARTDSLEELVMKKVTPKSSTAPPAPVQPPREQQWAVAVDVSAPVDDFYKRVPDPAFRVLTIYTSPIKALSNQKFRDFKTTFGDVGLLTGDVQLHPEASCLIMTTEILRSMLYNGSDAIRDLEWVIFDEVHYINDAERGVVWEEVLIMLPEHVNIILLSATVPNTLEFADWVGRIKQKQIFVISTRRRPVPLEHFLYTGNSPRTQDQLFLLLDARGTFLTQGYYAALEAKKERTSKHAQTFGARQPTHQTTGPGQDKNVWLSLLSLLRRRDQLPVVAFTFSRNRCDEHASMLTTADLTTGAEKSEIHVFFHKCISRLKGTDRQLPQVLHMVELLKRGIGVHHSGILPILKEVVEMLFSRGLVKVLFATETFAMGVNMPARTVVFDSIRKHDGSCFRDLLPGEYIQMAGRAGRRGLDTTGMVIILCKGQVPEMADLHKMMLGRALALESRFRLTYGMILNLLRARGLRVEDVMRRSFSEFHTRRHAQTHEQRVTELRQALEAMEPVETTGDLADLPQYYDSVQELRQARQLLQRKVLESAAGLKALSPGRVVVVCNSVHRNALGLVLQVSTDAGARSFTALVLCDVPPEDGTPAEGTNPPSPVAEAEAPLPEDLLLTKLFLPEGRAGHVVQQLGPGDIAAVTAKTLRISAERILEDSRRRQTPRYRLGWSLGGLKEPAVVEAATHARRLEAALPGFHCPHSPRFPRQYAVLARRRAAEAELEQLQFLLSDQSLLLLPQYHQRLEVLRTLGYVEPGGAVGLAGRVACAMSSQELVLTELVLDNALTPLQPEEAAALLSCIACPQPATAELQLTPGLRQGLERLRAVAERVGQLQEACGVPEPLDDFVAQFGPGLMEVVYEWARGMPFVELARLSAVQEGAVVRGIQRLAETCRDVRGAARVVGDPALGAKMEAAAALIKRDIVFAASLYTQ</sequence>
<dbReference type="Gene3D" id="3.40.50.300">
    <property type="entry name" value="P-loop containing nucleotide triphosphate hydrolases"/>
    <property type="match status" value="2"/>
</dbReference>
<accession>A0A151M3M6</accession>
<evidence type="ECO:0000259" key="11">
    <source>
        <dbReference type="PROSITE" id="PS51194"/>
    </source>
</evidence>
<dbReference type="GO" id="GO:0016787">
    <property type="term" value="F:hydrolase activity"/>
    <property type="evidence" value="ECO:0007669"/>
    <property type="project" value="UniProtKB-KW"/>
</dbReference>
<organism evidence="12 13">
    <name type="scientific">Alligator mississippiensis</name>
    <name type="common">American alligator</name>
    <dbReference type="NCBI Taxonomy" id="8496"/>
    <lineage>
        <taxon>Eukaryota</taxon>
        <taxon>Metazoa</taxon>
        <taxon>Chordata</taxon>
        <taxon>Craniata</taxon>
        <taxon>Vertebrata</taxon>
        <taxon>Euteleostomi</taxon>
        <taxon>Archelosauria</taxon>
        <taxon>Archosauria</taxon>
        <taxon>Crocodylia</taxon>
        <taxon>Alligatoridae</taxon>
        <taxon>Alligatorinae</taxon>
        <taxon>Alligator</taxon>
    </lineage>
</organism>
<keyword evidence="13" id="KW-1185">Reference proteome</keyword>
<comment type="caution">
    <text evidence="12">The sequence shown here is derived from an EMBL/GenBank/DDBJ whole genome shotgun (WGS) entry which is preliminary data.</text>
</comment>
<evidence type="ECO:0000313" key="13">
    <source>
        <dbReference type="Proteomes" id="UP000050525"/>
    </source>
</evidence>
<evidence type="ECO:0000256" key="3">
    <source>
        <dbReference type="ARBA" id="ARBA00022741"/>
    </source>
</evidence>
<dbReference type="InterPro" id="IPR001650">
    <property type="entry name" value="Helicase_C-like"/>
</dbReference>
<dbReference type="PANTHER" id="PTHR12131">
    <property type="entry name" value="ATP-DEPENDENT RNA AND DNA HELICASE"/>
    <property type="match status" value="1"/>
</dbReference>
<dbReference type="SMART" id="SM01142">
    <property type="entry name" value="DSHCT"/>
    <property type="match status" value="1"/>
</dbReference>
<dbReference type="FunFam" id="3.40.50.300:FF:000447">
    <property type="entry name" value="helicase SKI2W isoform X2"/>
    <property type="match status" value="1"/>
</dbReference>
<dbReference type="InterPro" id="IPR012961">
    <property type="entry name" value="Ski2/MTR4_C"/>
</dbReference>
<dbReference type="CDD" id="cd18795">
    <property type="entry name" value="SF2_C_Ski2"/>
    <property type="match status" value="1"/>
</dbReference>
<dbReference type="Pfam" id="PF08148">
    <property type="entry name" value="DSHCT"/>
    <property type="match status" value="1"/>
</dbReference>
<evidence type="ECO:0000259" key="10">
    <source>
        <dbReference type="PROSITE" id="PS51192"/>
    </source>
</evidence>
<dbReference type="Pfam" id="PF21408">
    <property type="entry name" value="MTR4-like_stalk"/>
    <property type="match status" value="1"/>
</dbReference>
<evidence type="ECO:0000256" key="2">
    <source>
        <dbReference type="ARBA" id="ARBA00022490"/>
    </source>
</evidence>
<proteinExistence type="predicted"/>
<dbReference type="InterPro" id="IPR016438">
    <property type="entry name" value="SKI2-like"/>
</dbReference>
<keyword evidence="5 12" id="KW-0347">Helicase</keyword>
<dbReference type="GO" id="GO:0070478">
    <property type="term" value="P:nuclear-transcribed mRNA catabolic process, 3'-5' exonucleolytic nonsense-mediated decay"/>
    <property type="evidence" value="ECO:0007669"/>
    <property type="project" value="TreeGrafter"/>
</dbReference>
<evidence type="ECO:0000256" key="6">
    <source>
        <dbReference type="ARBA" id="ARBA00022840"/>
    </source>
</evidence>
<dbReference type="Pfam" id="PF17911">
    <property type="entry name" value="Ski2_N"/>
    <property type="match status" value="1"/>
</dbReference>
<dbReference type="STRING" id="8496.A0A151M3M6"/>
<dbReference type="InterPro" id="IPR014001">
    <property type="entry name" value="Helicase_ATP-bd"/>
</dbReference>
<dbReference type="PANTHER" id="PTHR12131:SF1">
    <property type="entry name" value="ATP-DEPENDENT RNA HELICASE SUPV3L1, MITOCHONDRIAL-RELATED"/>
    <property type="match status" value="1"/>
</dbReference>
<keyword evidence="6" id="KW-0067">ATP-binding</keyword>
<evidence type="ECO:0000256" key="5">
    <source>
        <dbReference type="ARBA" id="ARBA00022806"/>
    </source>
</evidence>
<dbReference type="PROSITE" id="PS51192">
    <property type="entry name" value="HELICASE_ATP_BIND_1"/>
    <property type="match status" value="1"/>
</dbReference>
<feature type="region of interest" description="Disordered" evidence="9">
    <location>
        <begin position="154"/>
        <end position="174"/>
    </location>
</feature>
<dbReference type="Pfam" id="PF00270">
    <property type="entry name" value="DEAD"/>
    <property type="match status" value="1"/>
</dbReference>
<gene>
    <name evidence="12" type="primary">SKIV2L</name>
    <name evidence="12" type="ORF">Y1Q_0018073</name>
</gene>
<dbReference type="Pfam" id="PF13234">
    <property type="entry name" value="MTR4_beta-barrel"/>
    <property type="match status" value="1"/>
</dbReference>
<dbReference type="InterPro" id="IPR025696">
    <property type="entry name" value="Beta-barrel_MTR4"/>
</dbReference>
<feature type="region of interest" description="Disordered" evidence="9">
    <location>
        <begin position="250"/>
        <end position="278"/>
    </location>
</feature>
<evidence type="ECO:0000256" key="7">
    <source>
        <dbReference type="ARBA" id="ARBA00022884"/>
    </source>
</evidence>
<keyword evidence="4" id="KW-0378">Hydrolase</keyword>
<dbReference type="EMBL" id="AKHW03006754">
    <property type="protein sequence ID" value="KYO19114.1"/>
    <property type="molecule type" value="Genomic_DNA"/>
</dbReference>
<dbReference type="SMART" id="SM00490">
    <property type="entry name" value="HELICc"/>
    <property type="match status" value="1"/>
</dbReference>
<dbReference type="Gene3D" id="1.10.3380.30">
    <property type="match status" value="1"/>
</dbReference>
<keyword evidence="3" id="KW-0547">Nucleotide-binding</keyword>
<keyword evidence="2" id="KW-0963">Cytoplasm</keyword>
<dbReference type="Proteomes" id="UP000050525">
    <property type="component" value="Unassembled WGS sequence"/>
</dbReference>
<dbReference type="InterPro" id="IPR011545">
    <property type="entry name" value="DEAD/DEAH_box_helicase_dom"/>
</dbReference>
<dbReference type="eggNOG" id="KOG0947">
    <property type="taxonomic scope" value="Eukaryota"/>
</dbReference>
<evidence type="ECO:0000313" key="12">
    <source>
        <dbReference type="EMBL" id="KYO19114.1"/>
    </source>
</evidence>
<evidence type="ECO:0000256" key="1">
    <source>
        <dbReference type="ARBA" id="ARBA00004496"/>
    </source>
</evidence>
<dbReference type="AlphaFoldDB" id="A0A151M3M6"/>
<evidence type="ECO:0000256" key="8">
    <source>
        <dbReference type="ARBA" id="ARBA00047984"/>
    </source>
</evidence>
<name>A0A151M3M6_ALLMI</name>
<dbReference type="FunFam" id="1.10.3380.30:FF:000020">
    <property type="entry name" value="Ski2-like RNA helicase"/>
    <property type="match status" value="1"/>
</dbReference>
<dbReference type="InterPro" id="IPR050699">
    <property type="entry name" value="RNA-DNA_Helicase"/>
</dbReference>
<reference evidence="12 13" key="1">
    <citation type="journal article" date="2012" name="Genome Biol.">
        <title>Sequencing three crocodilian genomes to illuminate the evolution of archosaurs and amniotes.</title>
        <authorList>
            <person name="St John J.A."/>
            <person name="Braun E.L."/>
            <person name="Isberg S.R."/>
            <person name="Miles L.G."/>
            <person name="Chong A.Y."/>
            <person name="Gongora J."/>
            <person name="Dalzell P."/>
            <person name="Moran C."/>
            <person name="Bed'hom B."/>
            <person name="Abzhanov A."/>
            <person name="Burgess S.C."/>
            <person name="Cooksey A.M."/>
            <person name="Castoe T.A."/>
            <person name="Crawford N.G."/>
            <person name="Densmore L.D."/>
            <person name="Drew J.C."/>
            <person name="Edwards S.V."/>
            <person name="Faircloth B.C."/>
            <person name="Fujita M.K."/>
            <person name="Greenwold M.J."/>
            <person name="Hoffmann F.G."/>
            <person name="Howard J.M."/>
            <person name="Iguchi T."/>
            <person name="Janes D.E."/>
            <person name="Khan S.Y."/>
            <person name="Kohno S."/>
            <person name="de Koning A.J."/>
            <person name="Lance S.L."/>
            <person name="McCarthy F.M."/>
            <person name="McCormack J.E."/>
            <person name="Merchant M.E."/>
            <person name="Peterson D.G."/>
            <person name="Pollock D.D."/>
            <person name="Pourmand N."/>
            <person name="Raney B.J."/>
            <person name="Roessler K.A."/>
            <person name="Sanford J.R."/>
            <person name="Sawyer R.H."/>
            <person name="Schmidt C.J."/>
            <person name="Triplett E.W."/>
            <person name="Tuberville T.D."/>
            <person name="Venegas-Anaya M."/>
            <person name="Howard J.T."/>
            <person name="Jarvis E.D."/>
            <person name="Guillette L.J.Jr."/>
            <person name="Glenn T.C."/>
            <person name="Green R.E."/>
            <person name="Ray D.A."/>
        </authorList>
    </citation>
    <scope>NUCLEOTIDE SEQUENCE [LARGE SCALE GENOMIC DNA]</scope>
    <source>
        <strain evidence="12">KSC_2009_1</strain>
    </source>
</reference>
<dbReference type="PROSITE" id="PS51194">
    <property type="entry name" value="HELICASE_CTER"/>
    <property type="match status" value="1"/>
</dbReference>
<dbReference type="InterPro" id="IPR040801">
    <property type="entry name" value="Ski2_N"/>
</dbReference>
<dbReference type="PIRSF" id="PIRSF005198">
    <property type="entry name" value="Antiviral_helicase_SKI2"/>
    <property type="match status" value="1"/>
</dbReference>
<dbReference type="GO" id="GO:0003724">
    <property type="term" value="F:RNA helicase activity"/>
    <property type="evidence" value="ECO:0007669"/>
    <property type="project" value="UniProtKB-EC"/>
</dbReference>
<dbReference type="SUPFAM" id="SSF52540">
    <property type="entry name" value="P-loop containing nucleoside triphosphate hydrolases"/>
    <property type="match status" value="1"/>
</dbReference>
<dbReference type="SMART" id="SM00487">
    <property type="entry name" value="DEXDc"/>
    <property type="match status" value="1"/>
</dbReference>
<dbReference type="Pfam" id="PF00271">
    <property type="entry name" value="Helicase_C"/>
    <property type="match status" value="1"/>
</dbReference>
<feature type="domain" description="Helicase ATP-binding" evidence="10">
    <location>
        <begin position="334"/>
        <end position="453"/>
    </location>
</feature>